<dbReference type="Proteomes" id="UP001144341">
    <property type="component" value="Unassembled WGS sequence"/>
</dbReference>
<organism evidence="2 3">
    <name type="scientific">Pedobacter rhodius</name>
    <dbReference type="NCBI Taxonomy" id="3004098"/>
    <lineage>
        <taxon>Bacteria</taxon>
        <taxon>Pseudomonadati</taxon>
        <taxon>Bacteroidota</taxon>
        <taxon>Sphingobacteriia</taxon>
        <taxon>Sphingobacteriales</taxon>
        <taxon>Sphingobacteriaceae</taxon>
        <taxon>Pedobacter</taxon>
    </lineage>
</organism>
<feature type="transmembrane region" description="Helical" evidence="1">
    <location>
        <begin position="85"/>
        <end position="110"/>
    </location>
</feature>
<keyword evidence="1" id="KW-1133">Transmembrane helix</keyword>
<sequence>MKTGHWLLEIPFFKAIFLASSIVYCIAPGIVYCFINFKDLFERTDLLKLLLLTTSFSTLIYCVNYFITLLVFGIAMKRQLDDKEIYTVSAQALINIYTLIFLINLLNYVFYNDILTIKESLILFYSFILMSIVFSIIFPMRNKIEK</sequence>
<evidence type="ECO:0000313" key="2">
    <source>
        <dbReference type="EMBL" id="MCZ4223496.1"/>
    </source>
</evidence>
<feature type="transmembrane region" description="Helical" evidence="1">
    <location>
        <begin position="12"/>
        <end position="37"/>
    </location>
</feature>
<protein>
    <submittedName>
        <fullName evidence="2">Uncharacterized protein</fullName>
    </submittedName>
</protein>
<accession>A0ABT4KX35</accession>
<keyword evidence="1" id="KW-0812">Transmembrane</keyword>
<proteinExistence type="predicted"/>
<keyword evidence="1" id="KW-0472">Membrane</keyword>
<evidence type="ECO:0000313" key="3">
    <source>
        <dbReference type="Proteomes" id="UP001144341"/>
    </source>
</evidence>
<feature type="transmembrane region" description="Helical" evidence="1">
    <location>
        <begin position="49"/>
        <end position="73"/>
    </location>
</feature>
<dbReference type="EMBL" id="JAPWGL010000002">
    <property type="protein sequence ID" value="MCZ4223496.1"/>
    <property type="molecule type" value="Genomic_DNA"/>
</dbReference>
<gene>
    <name evidence="2" type="ORF">O0931_09320</name>
</gene>
<name>A0ABT4KX35_9SPHI</name>
<reference evidence="2" key="1">
    <citation type="submission" date="2022-12" db="EMBL/GenBank/DDBJ databases">
        <title>Genome sequence of SJ11.</title>
        <authorList>
            <person name="Woo H."/>
        </authorList>
    </citation>
    <scope>NUCLEOTIDE SEQUENCE</scope>
    <source>
        <strain evidence="2">SJ11</strain>
    </source>
</reference>
<dbReference type="RefSeq" id="WP_269415287.1">
    <property type="nucleotide sequence ID" value="NZ_JAPWGL010000002.1"/>
</dbReference>
<keyword evidence="3" id="KW-1185">Reference proteome</keyword>
<feature type="transmembrane region" description="Helical" evidence="1">
    <location>
        <begin position="122"/>
        <end position="140"/>
    </location>
</feature>
<comment type="caution">
    <text evidence="2">The sequence shown here is derived from an EMBL/GenBank/DDBJ whole genome shotgun (WGS) entry which is preliminary data.</text>
</comment>
<evidence type="ECO:0000256" key="1">
    <source>
        <dbReference type="SAM" id="Phobius"/>
    </source>
</evidence>